<sequence>MKEIEDQPRSKGSVGIFKYSRTTKFQAFLGLISFLVNLLIFSSLYSQPTVPQLQLEEYSSNLMNQVYGQSYFLNTLSAWSEQVGYYKGLIRAYWEQEADVAIYDYVSQVSTSDSFNDVDAYKDYLQRELESQKIAALNDWEQKANLDLLKNRNEFVSKLNSNRVDEIYLSRIGQEDLYKQYQYNTSQAGILQNQVAQAAASWNANFAQNYQSGLNDFSNSLADIQGKYSSFLASMDESELAFQSNLDAINSYKTAVKAGIQSMISGFESDLAPICNKSDGCAYKKPNSNEYNTAGETLVALVNSVKAELSKTEIDVTNILSTLSNQITSFLNTQKTSASQNYSYFENRIFTYQDSLNINYDHTRNQTGSAAVGAWGNNVNYGLSYVDIRNNRPSQSAIWGIEPGPFYDFNNIPAGQMRDMLKAIYSRDDGLMKTTIQNYIGSGKVVTNVLASNLYTDNENYLNKTDPWGWAGVERPTGSLLIDGPVGFAYWGANRVALTDWFQMGGIAYSVLYEVKDLNAEDMANYWSSNSNSLGGQFSFYQNDINPAISSWENKTANYNQFYTQWKAQAEILKAQAKADYEKSLTDLEIKKSEWMSKMEDERQNGLTKWLDLYNQAESVESRADLAGFNVNAQAVVTNLTDGTGIATGAGLISSNYNNTLNDLTKKEFTFTETEITYSRIPASTETVFQQYFPTGGDTLVGLKNMMINEKVTTIAKDVLGVAGLSGISDKLFPSSTSTSSTTSYTIFGAASEKKIDTSLSVNGKDMGQVFQTTANGVYQYSQVLSINENNTFIQAREQEKALNQMTYAVDWNNRAVAKYDDAGNVIAQTVDLHIKLEELSNGQRAKDWGCRKDSADYQDCFNKAQAPELAWLEERGLQYLNGMIVTSLTREEKIITSQLDDKIKLTEAEQARVGSCYVNPASCAGLIKKEYEYSIDKVNNTATISKIISNGQISGKNGEGQYISGTQNEVRQVSLAQIKQVTAPKGKDLFDVWENADWSDVETQASAVVNEYYSKGLSQDFQNLGKATASIQATESNNQNRFEKSKQDAMANDSLIKDLLLAYLTGGAAGVQASIKGKIEDKINSSMAAAFVRATGGNDDQVQLISDAISYMRGQASKRAAKKTMNANSIVNTGMAVMSATMATMTGGMSLGFTANLTAMVTTNVAAASTAMTNMATSAINFASSAQNVASAAFFSQSATTVTMGATSAVGRTVLGDKAYEKQMERMTGPQDRIAAADANTESLVKKYSTQVIADSTGLPPEVVGNFVTDLVGSQKAANARAAANSNPFANIGSQVAGAVGGIIKTAIVATGVPERDIQRALNDGNRMTYANVNDRNLITQANAYANQSLGMKSGELSYSSATPTFKNKEGLVDELGQRIVVEELVKATGMDKDLVDAVFRKEYGAIKQKKADKAAQSEAIRSTAVTVATTALTLGAAGALGTSLKGFMTGLGQALGATANAANVGAAALSGVVQMVDGSRNGTDGILAGAANGVLGMLVAGGKLDLNGKAAELLGKGALGLGVSYDKQAGWGGMIGVGGAKGNVSISFSQRGDTTISGSMQTGVKGLQVTGSTTTNGATTVGANYNPSDKGPRQGWNLGANYDINGGGLSGSIGYTDPDSKLGVTSTIDRNGLSTSTQYAGINITTNGPDGFRLDDINWAEQNINLAQDRTDTIAENDILKANGIEDPDSLPKKERDKLLDAINKKQEDQQLKDKGYDPSKLDDVQREAILDKLNGVVTLGDVAMGALGTLGGGLMAGLALFGVGRREEDNLLASVKPKDAPEMP</sequence>
<feature type="transmembrane region" description="Helical" evidence="1">
    <location>
        <begin position="1745"/>
        <end position="1766"/>
    </location>
</feature>
<feature type="non-terminal residue" evidence="2">
    <location>
        <position position="1787"/>
    </location>
</feature>
<keyword evidence="3" id="KW-1185">Reference proteome</keyword>
<reference evidence="2" key="1">
    <citation type="journal article" date="2019" name="PLoS Negl. Trop. Dis.">
        <title>Revisiting the worldwide diversity of Leptospira species in the environment.</title>
        <authorList>
            <person name="Vincent A.T."/>
            <person name="Schiettekatte O."/>
            <person name="Bourhy P."/>
            <person name="Veyrier F.J."/>
            <person name="Picardeau M."/>
        </authorList>
    </citation>
    <scope>NUCLEOTIDE SEQUENCE [LARGE SCALE GENOMIC DNA]</scope>
    <source>
        <strain evidence="2">201300427</strain>
    </source>
</reference>
<protein>
    <submittedName>
        <fullName evidence="2">TIGR04388 family protein</fullName>
    </submittedName>
</protein>
<dbReference type="EMBL" id="RQHW01000036">
    <property type="protein sequence ID" value="TGN19107.1"/>
    <property type="molecule type" value="Genomic_DNA"/>
</dbReference>
<keyword evidence="1" id="KW-1133">Transmembrane helix</keyword>
<dbReference type="InterPro" id="IPR030885">
    <property type="entry name" value="Lepto_longest"/>
</dbReference>
<keyword evidence="1" id="KW-0812">Transmembrane</keyword>
<dbReference type="OrthoDB" id="345532at2"/>
<dbReference type="RefSeq" id="WP_135760527.1">
    <property type="nucleotide sequence ID" value="NZ_RQHW01000036.1"/>
</dbReference>
<evidence type="ECO:0000313" key="3">
    <source>
        <dbReference type="Proteomes" id="UP000298058"/>
    </source>
</evidence>
<organism evidence="2 3">
    <name type="scientific">Leptospira idonii</name>
    <dbReference type="NCBI Taxonomy" id="1193500"/>
    <lineage>
        <taxon>Bacteria</taxon>
        <taxon>Pseudomonadati</taxon>
        <taxon>Spirochaetota</taxon>
        <taxon>Spirochaetia</taxon>
        <taxon>Leptospirales</taxon>
        <taxon>Leptospiraceae</taxon>
        <taxon>Leptospira</taxon>
    </lineage>
</organism>
<accession>A0A4R9M0C9</accession>
<gene>
    <name evidence="2" type="ORF">EHS15_10495</name>
</gene>
<dbReference type="NCBIfam" id="TIGR04388">
    <property type="entry name" value="Lepto_longest"/>
    <property type="match status" value="2"/>
</dbReference>
<feature type="transmembrane region" description="Helical" evidence="1">
    <location>
        <begin position="27"/>
        <end position="45"/>
    </location>
</feature>
<keyword evidence="1" id="KW-0472">Membrane</keyword>
<evidence type="ECO:0000256" key="1">
    <source>
        <dbReference type="SAM" id="Phobius"/>
    </source>
</evidence>
<comment type="caution">
    <text evidence="2">The sequence shown here is derived from an EMBL/GenBank/DDBJ whole genome shotgun (WGS) entry which is preliminary data.</text>
</comment>
<dbReference type="Proteomes" id="UP000298058">
    <property type="component" value="Unassembled WGS sequence"/>
</dbReference>
<evidence type="ECO:0000313" key="2">
    <source>
        <dbReference type="EMBL" id="TGN19107.1"/>
    </source>
</evidence>
<proteinExistence type="predicted"/>
<name>A0A4R9M0C9_9LEPT</name>